<dbReference type="HOGENOM" id="CLU_009942_2_0_1"/>
<dbReference type="eggNOG" id="ENOG502QSHE">
    <property type="taxonomic scope" value="Eukaryota"/>
</dbReference>
<keyword evidence="3" id="KW-1185">Reference proteome</keyword>
<dbReference type="InterPro" id="IPR032466">
    <property type="entry name" value="Metal_Hydrolase"/>
</dbReference>
<sequence>MSQKEFADTIFTGGNIFTMDDAKPKCEAVAVKGDTILAVGRKDDVFKFSGPSTTVIDLEGKTMFPGFIEPHQHAIQAAIFSILPSISGYECFSYAEVKARIMKGISAVDPSQSPLGWGVTFGWDPELVRDLPALDAKFIAKEFSADIPVLIVAQNGHAAWCNHKAFEVAGIDSSVQDSSDAVYGREEDGSLSGEVWESGAILGLLSKMPKSPDADPKKLLTDQWKAYASYGFTTVTELAYTPNPPVDEIVVKMSHNKDCPIRLGLYQLVGEISDVGTTKPIAEPTEMLWEAGIKLVADGSPHCGTAGIVDPYLDSEMTKILSFPPPPSNGLVLHTPENLYKIVRYCHEKNMQVATHAHGDRTCKEVVDAYEKVMNDCKTPTDVRHRIEHCGLMTPEQIARAAKLNIAMSFFVDHLYFYATSYTNDILGPERTNRWTPLSVATEYGAKWTIHQDHPTYPGHARPFANIKTAVTRTQRDDPKTVYGEEYKATLDEALKAYTINAAWQLRKEKELGSLEVGKKADLLIISDNPHQMDAFKLEEIKVVDTFLGGRSTNQTAMTEKNKQGKQVKVYA</sequence>
<dbReference type="CDD" id="cd01300">
    <property type="entry name" value="YtcJ_like"/>
    <property type="match status" value="1"/>
</dbReference>
<reference evidence="2 3" key="1">
    <citation type="journal article" date="2007" name="Science">
        <title>Sea anemone genome reveals ancestral eumetazoan gene repertoire and genomic organization.</title>
        <authorList>
            <person name="Putnam N.H."/>
            <person name="Srivastava M."/>
            <person name="Hellsten U."/>
            <person name="Dirks B."/>
            <person name="Chapman J."/>
            <person name="Salamov A."/>
            <person name="Terry A."/>
            <person name="Shapiro H."/>
            <person name="Lindquist E."/>
            <person name="Kapitonov V.V."/>
            <person name="Jurka J."/>
            <person name="Genikhovich G."/>
            <person name="Grigoriev I.V."/>
            <person name="Lucas S.M."/>
            <person name="Steele R.E."/>
            <person name="Finnerty J.R."/>
            <person name="Technau U."/>
            <person name="Martindale M.Q."/>
            <person name="Rokhsar D.S."/>
        </authorList>
    </citation>
    <scope>NUCLEOTIDE SEQUENCE [LARGE SCALE GENOMIC DNA]</scope>
    <source>
        <strain evidence="3">CH2 X CH6</strain>
    </source>
</reference>
<dbReference type="Pfam" id="PF07969">
    <property type="entry name" value="Amidohydro_3"/>
    <property type="match status" value="1"/>
</dbReference>
<feature type="domain" description="Amidohydrolase 3" evidence="1">
    <location>
        <begin position="55"/>
        <end position="552"/>
    </location>
</feature>
<dbReference type="OrthoDB" id="3501663at2759"/>
<dbReference type="InterPro" id="IPR013108">
    <property type="entry name" value="Amidohydro_3"/>
</dbReference>
<dbReference type="AlphaFoldDB" id="A7RVE0"/>
<evidence type="ECO:0000313" key="2">
    <source>
        <dbReference type="EMBL" id="EDO44558.1"/>
    </source>
</evidence>
<dbReference type="Gene3D" id="3.20.20.140">
    <property type="entry name" value="Metal-dependent hydrolases"/>
    <property type="match status" value="1"/>
</dbReference>
<dbReference type="InterPro" id="IPR011059">
    <property type="entry name" value="Metal-dep_hydrolase_composite"/>
</dbReference>
<dbReference type="Proteomes" id="UP000001593">
    <property type="component" value="Unassembled WGS sequence"/>
</dbReference>
<name>A7RVE0_NEMVE</name>
<dbReference type="SUPFAM" id="SSF51556">
    <property type="entry name" value="Metallo-dependent hydrolases"/>
    <property type="match status" value="1"/>
</dbReference>
<accession>A7RVE0</accession>
<dbReference type="PANTHER" id="PTHR22642">
    <property type="entry name" value="IMIDAZOLONEPROPIONASE"/>
    <property type="match status" value="1"/>
</dbReference>
<dbReference type="Gene3D" id="2.30.40.10">
    <property type="entry name" value="Urease, subunit C, domain 1"/>
    <property type="match status" value="1"/>
</dbReference>
<dbReference type="Gene3D" id="3.10.310.70">
    <property type="match status" value="1"/>
</dbReference>
<gene>
    <name evidence="2" type="ORF">NEMVEDRAFT_v1g240952</name>
</gene>
<dbReference type="InterPro" id="IPR033932">
    <property type="entry name" value="YtcJ-like"/>
</dbReference>
<dbReference type="PhylomeDB" id="A7RVE0"/>
<organism evidence="2 3">
    <name type="scientific">Nematostella vectensis</name>
    <name type="common">Starlet sea anemone</name>
    <dbReference type="NCBI Taxonomy" id="45351"/>
    <lineage>
        <taxon>Eukaryota</taxon>
        <taxon>Metazoa</taxon>
        <taxon>Cnidaria</taxon>
        <taxon>Anthozoa</taxon>
        <taxon>Hexacorallia</taxon>
        <taxon>Actiniaria</taxon>
        <taxon>Edwardsiidae</taxon>
        <taxon>Nematostella</taxon>
    </lineage>
</organism>
<dbReference type="EMBL" id="DS469543">
    <property type="protein sequence ID" value="EDO44558.1"/>
    <property type="molecule type" value="Genomic_DNA"/>
</dbReference>
<evidence type="ECO:0000259" key="1">
    <source>
        <dbReference type="Pfam" id="PF07969"/>
    </source>
</evidence>
<proteinExistence type="predicted"/>
<evidence type="ECO:0000313" key="3">
    <source>
        <dbReference type="Proteomes" id="UP000001593"/>
    </source>
</evidence>
<dbReference type="PANTHER" id="PTHR22642:SF2">
    <property type="entry name" value="PROTEIN LONG AFTER FAR-RED 3"/>
    <property type="match status" value="1"/>
</dbReference>
<dbReference type="InParanoid" id="A7RVE0"/>
<dbReference type="KEGG" id="nve:5516630"/>
<dbReference type="OMA" id="HEPQMDE"/>
<dbReference type="SUPFAM" id="SSF51338">
    <property type="entry name" value="Composite domain of metallo-dependent hydrolases"/>
    <property type="match status" value="1"/>
</dbReference>
<dbReference type="GO" id="GO:0016810">
    <property type="term" value="F:hydrolase activity, acting on carbon-nitrogen (but not peptide) bonds"/>
    <property type="evidence" value="ECO:0007669"/>
    <property type="project" value="InterPro"/>
</dbReference>
<protein>
    <recommendedName>
        <fullName evidence="1">Amidohydrolase 3 domain-containing protein</fullName>
    </recommendedName>
</protein>